<gene>
    <name evidence="1" type="ORF">BDN72DRAFT_203957</name>
</gene>
<name>A0ACD3AIE4_9AGAR</name>
<dbReference type="Proteomes" id="UP000308600">
    <property type="component" value="Unassembled WGS sequence"/>
</dbReference>
<dbReference type="EMBL" id="ML208440">
    <property type="protein sequence ID" value="TFK65326.1"/>
    <property type="molecule type" value="Genomic_DNA"/>
</dbReference>
<keyword evidence="2" id="KW-1185">Reference proteome</keyword>
<evidence type="ECO:0000313" key="2">
    <source>
        <dbReference type="Proteomes" id="UP000308600"/>
    </source>
</evidence>
<reference evidence="1 2" key="1">
    <citation type="journal article" date="2019" name="Nat. Ecol. Evol.">
        <title>Megaphylogeny resolves global patterns of mushroom evolution.</title>
        <authorList>
            <person name="Varga T."/>
            <person name="Krizsan K."/>
            <person name="Foldi C."/>
            <person name="Dima B."/>
            <person name="Sanchez-Garcia M."/>
            <person name="Sanchez-Ramirez S."/>
            <person name="Szollosi G.J."/>
            <person name="Szarkandi J.G."/>
            <person name="Papp V."/>
            <person name="Albert L."/>
            <person name="Andreopoulos W."/>
            <person name="Angelini C."/>
            <person name="Antonin V."/>
            <person name="Barry K.W."/>
            <person name="Bougher N.L."/>
            <person name="Buchanan P."/>
            <person name="Buyck B."/>
            <person name="Bense V."/>
            <person name="Catcheside P."/>
            <person name="Chovatia M."/>
            <person name="Cooper J."/>
            <person name="Damon W."/>
            <person name="Desjardin D."/>
            <person name="Finy P."/>
            <person name="Geml J."/>
            <person name="Haridas S."/>
            <person name="Hughes K."/>
            <person name="Justo A."/>
            <person name="Karasinski D."/>
            <person name="Kautmanova I."/>
            <person name="Kiss B."/>
            <person name="Kocsube S."/>
            <person name="Kotiranta H."/>
            <person name="LaButti K.M."/>
            <person name="Lechner B.E."/>
            <person name="Liimatainen K."/>
            <person name="Lipzen A."/>
            <person name="Lukacs Z."/>
            <person name="Mihaltcheva S."/>
            <person name="Morgado L.N."/>
            <person name="Niskanen T."/>
            <person name="Noordeloos M.E."/>
            <person name="Ohm R.A."/>
            <person name="Ortiz-Santana B."/>
            <person name="Ovrebo C."/>
            <person name="Racz N."/>
            <person name="Riley R."/>
            <person name="Savchenko A."/>
            <person name="Shiryaev A."/>
            <person name="Soop K."/>
            <person name="Spirin V."/>
            <person name="Szebenyi C."/>
            <person name="Tomsovsky M."/>
            <person name="Tulloss R.E."/>
            <person name="Uehling J."/>
            <person name="Grigoriev I.V."/>
            <person name="Vagvolgyi C."/>
            <person name="Papp T."/>
            <person name="Martin F.M."/>
            <person name="Miettinen O."/>
            <person name="Hibbett D.S."/>
            <person name="Nagy L.G."/>
        </authorList>
    </citation>
    <scope>NUCLEOTIDE SEQUENCE [LARGE SCALE GENOMIC DNA]</scope>
    <source>
        <strain evidence="1 2">NL-1719</strain>
    </source>
</reference>
<organism evidence="1 2">
    <name type="scientific">Pluteus cervinus</name>
    <dbReference type="NCBI Taxonomy" id="181527"/>
    <lineage>
        <taxon>Eukaryota</taxon>
        <taxon>Fungi</taxon>
        <taxon>Dikarya</taxon>
        <taxon>Basidiomycota</taxon>
        <taxon>Agaricomycotina</taxon>
        <taxon>Agaricomycetes</taxon>
        <taxon>Agaricomycetidae</taxon>
        <taxon>Agaricales</taxon>
        <taxon>Pluteineae</taxon>
        <taxon>Pluteaceae</taxon>
        <taxon>Pluteus</taxon>
    </lineage>
</organism>
<proteinExistence type="predicted"/>
<sequence>MTDIDAKRAKLDEEILAVQLHLSDLRSQRNVLAPISSLPADVLVHIFRSTNDGPISTSNSYNAFLVSWICRLWRKIATRNQSLWSYIDCKDIQLVQLCLERAPTLQLDLQFLHFYAARSSTEFYHIVLSELERTSSLSLKSGSANQPPYLEDFVSRPAPVLRSLSLDGFLLPDGTRMFTGISPPLHSLSLFNCDFLWDAPIFGTRLTSLHITSPKSIMSLGGFLSMLRSIPRLQTLRLWNAFRSSSSLLPPFQQTAVHLPHLTLLAVSNCSTDICCSILLGITFTNTANVTLNLHDEPATSRLHNVLQALEQCTVESPWVIDTISAVHGTYCEVRLLSERHGDWTTTKEAVVCVSISPCTMDAAEILHAFLALNRDNLETVILNTSTLDITIRPAIWQQVLGTLPRLTKLKVRHRYNHLLYRSTSFNLRSGSRKYHIQGIESTGNIPLLRTQGFGDLCSLPIGDDFAERVQRGDNGVSVCFLSLPQVQYSSLERGDSSCICMP</sequence>
<evidence type="ECO:0000313" key="1">
    <source>
        <dbReference type="EMBL" id="TFK65326.1"/>
    </source>
</evidence>
<protein>
    <submittedName>
        <fullName evidence="1">Uncharacterized protein</fullName>
    </submittedName>
</protein>
<accession>A0ACD3AIE4</accession>